<name>A0A9W6I6P2_9ACTN</name>
<feature type="transmembrane region" description="Helical" evidence="2">
    <location>
        <begin position="12"/>
        <end position="33"/>
    </location>
</feature>
<evidence type="ECO:0000313" key="4">
    <source>
        <dbReference type="Proteomes" id="UP001143474"/>
    </source>
</evidence>
<evidence type="ECO:0000313" key="3">
    <source>
        <dbReference type="EMBL" id="GLK13051.1"/>
    </source>
</evidence>
<protein>
    <submittedName>
        <fullName evidence="3">Uncharacterized protein</fullName>
    </submittedName>
</protein>
<accession>A0A9W6I6P2</accession>
<comment type="caution">
    <text evidence="3">The sequence shown here is derived from an EMBL/GenBank/DDBJ whole genome shotgun (WGS) entry which is preliminary data.</text>
</comment>
<feature type="region of interest" description="Disordered" evidence="1">
    <location>
        <begin position="100"/>
        <end position="121"/>
    </location>
</feature>
<sequence length="121" mass="12567">MREPRWGTPRPAAATVVGLVLVLLLAAVAPSTWSGGWRPAETGASLWVPQSDGTHRSTAPRLLAGVAEHLPTPGQLRSLLVVGVTTATPVLLTAAWLATGPSDVPRGDVQRVVTSRGPPRA</sequence>
<dbReference type="EMBL" id="BSEV01000020">
    <property type="protein sequence ID" value="GLK13051.1"/>
    <property type="molecule type" value="Genomic_DNA"/>
</dbReference>
<reference evidence="3" key="2">
    <citation type="submission" date="2023-01" db="EMBL/GenBank/DDBJ databases">
        <authorList>
            <person name="Sun Q."/>
            <person name="Evtushenko L."/>
        </authorList>
    </citation>
    <scope>NUCLEOTIDE SEQUENCE</scope>
    <source>
        <strain evidence="3">VKM Ac-2007</strain>
    </source>
</reference>
<dbReference type="Proteomes" id="UP001143474">
    <property type="component" value="Unassembled WGS sequence"/>
</dbReference>
<keyword evidence="2" id="KW-0812">Transmembrane</keyword>
<feature type="transmembrane region" description="Helical" evidence="2">
    <location>
        <begin position="79"/>
        <end position="98"/>
    </location>
</feature>
<gene>
    <name evidence="3" type="ORF">GCM10017600_64620</name>
</gene>
<proteinExistence type="predicted"/>
<evidence type="ECO:0000256" key="1">
    <source>
        <dbReference type="SAM" id="MobiDB-lite"/>
    </source>
</evidence>
<keyword evidence="2" id="KW-0472">Membrane</keyword>
<keyword evidence="2" id="KW-1133">Transmembrane helix</keyword>
<dbReference type="RefSeq" id="WP_271221350.1">
    <property type="nucleotide sequence ID" value="NZ_BAAAVD010000038.1"/>
</dbReference>
<organism evidence="3 4">
    <name type="scientific">Streptosporangium carneum</name>
    <dbReference type="NCBI Taxonomy" id="47481"/>
    <lineage>
        <taxon>Bacteria</taxon>
        <taxon>Bacillati</taxon>
        <taxon>Actinomycetota</taxon>
        <taxon>Actinomycetes</taxon>
        <taxon>Streptosporangiales</taxon>
        <taxon>Streptosporangiaceae</taxon>
        <taxon>Streptosporangium</taxon>
    </lineage>
</organism>
<dbReference type="AlphaFoldDB" id="A0A9W6I6P2"/>
<evidence type="ECO:0000256" key="2">
    <source>
        <dbReference type="SAM" id="Phobius"/>
    </source>
</evidence>
<keyword evidence="4" id="KW-1185">Reference proteome</keyword>
<reference evidence="3" key="1">
    <citation type="journal article" date="2014" name="Int. J. Syst. Evol. Microbiol.">
        <title>Complete genome sequence of Corynebacterium casei LMG S-19264T (=DSM 44701T), isolated from a smear-ripened cheese.</title>
        <authorList>
            <consortium name="US DOE Joint Genome Institute (JGI-PGF)"/>
            <person name="Walter F."/>
            <person name="Albersmeier A."/>
            <person name="Kalinowski J."/>
            <person name="Ruckert C."/>
        </authorList>
    </citation>
    <scope>NUCLEOTIDE SEQUENCE</scope>
    <source>
        <strain evidence="3">VKM Ac-2007</strain>
    </source>
</reference>